<evidence type="ECO:0000313" key="1">
    <source>
        <dbReference type="EMBL" id="MQA18467.1"/>
    </source>
</evidence>
<dbReference type="RefSeq" id="WP_152801532.1">
    <property type="nucleotide sequence ID" value="NZ_WHUF01000001.1"/>
</dbReference>
<evidence type="ECO:0000313" key="2">
    <source>
        <dbReference type="Proteomes" id="UP000444318"/>
    </source>
</evidence>
<gene>
    <name evidence="1" type="ORF">GEV01_02945</name>
</gene>
<dbReference type="SUPFAM" id="SSF53474">
    <property type="entry name" value="alpha/beta-Hydrolases"/>
    <property type="match status" value="1"/>
</dbReference>
<keyword evidence="2" id="KW-1185">Reference proteome</keyword>
<dbReference type="EMBL" id="WHUF01000001">
    <property type="protein sequence ID" value="MQA18467.1"/>
    <property type="molecule type" value="Genomic_DNA"/>
</dbReference>
<accession>A0A843SCN9</accession>
<protein>
    <recommendedName>
        <fullName evidence="3">Alpha/beta hydrolase</fullName>
    </recommendedName>
</protein>
<reference evidence="1 2" key="1">
    <citation type="submission" date="2019-10" db="EMBL/GenBank/DDBJ databases">
        <title>Two novel species isolated from a subtropical stream in China.</title>
        <authorList>
            <person name="Lu H."/>
        </authorList>
    </citation>
    <scope>NUCLEOTIDE SEQUENCE [LARGE SCALE GENOMIC DNA]</scope>
    <source>
        <strain evidence="1 2">FT103W</strain>
    </source>
</reference>
<evidence type="ECO:0008006" key="3">
    <source>
        <dbReference type="Google" id="ProtNLM"/>
    </source>
</evidence>
<sequence>MSKILLFVHGTGVRQAGYDASMKLIEHQLLAHRCNVKLEGCFWGGSVGATLPDECRSVPGYGNTRSIGNTAEDADLALWDLLCREPTTELGMLATSGGVMAAYPPHLPHPGAQLGQRFAGLARDPDLARAVADLAPEHTSASILSLISESPAYAAAEQCGAAGTPSHGAALARAVAATLQYLALEQGLPVYDAHGSNALATRLGQALGNDVRGPVGAALMSLPSWGATWYSRTRRGRLTDQGYAAVGDILCYQSHGDALRDFLLRKIAEFPDDQVILFAHSLGGIASFETLIQHQPDNVAKLITFGSQSPFLYEIDALSRLRRSAELPVSLPDRFPPWSNFYDLNDPLSYLAGGLFDSRVSDHEVQSGLPFPAAHSAYLRNQPFWHLVSSKLALV</sequence>
<dbReference type="AlphaFoldDB" id="A0A843SCN9"/>
<dbReference type="Gene3D" id="3.40.50.1820">
    <property type="entry name" value="alpha/beta hydrolase"/>
    <property type="match status" value="1"/>
</dbReference>
<comment type="caution">
    <text evidence="1">The sequence shown here is derived from an EMBL/GenBank/DDBJ whole genome shotgun (WGS) entry which is preliminary data.</text>
</comment>
<dbReference type="InterPro" id="IPR029058">
    <property type="entry name" value="AB_hydrolase_fold"/>
</dbReference>
<organism evidence="1 2">
    <name type="scientific">Rugamonas rivuli</name>
    <dbReference type="NCBI Taxonomy" id="2743358"/>
    <lineage>
        <taxon>Bacteria</taxon>
        <taxon>Pseudomonadati</taxon>
        <taxon>Pseudomonadota</taxon>
        <taxon>Betaproteobacteria</taxon>
        <taxon>Burkholderiales</taxon>
        <taxon>Oxalobacteraceae</taxon>
        <taxon>Telluria group</taxon>
        <taxon>Rugamonas</taxon>
    </lineage>
</organism>
<name>A0A843SCN9_9BURK</name>
<proteinExistence type="predicted"/>
<dbReference type="Proteomes" id="UP000444318">
    <property type="component" value="Unassembled WGS sequence"/>
</dbReference>